<dbReference type="InterPro" id="IPR006446">
    <property type="entry name" value="RhaTrfase"/>
</dbReference>
<comment type="caution">
    <text evidence="6">The sequence shown here is derived from an EMBL/GenBank/DDBJ whole genome shotgun (WGS) entry which is preliminary data.</text>
</comment>
<dbReference type="CDD" id="cd02526">
    <property type="entry name" value="GT2_RfbF_like"/>
    <property type="match status" value="1"/>
</dbReference>
<feature type="domain" description="Glycosyltransferase 2-like" evidence="5">
    <location>
        <begin position="33"/>
        <end position="177"/>
    </location>
</feature>
<name>A0ABP6UQG0_9MICO</name>
<evidence type="ECO:0000256" key="4">
    <source>
        <dbReference type="ARBA" id="ARBA00022679"/>
    </source>
</evidence>
<accession>A0ABP6UQG0</accession>
<comment type="pathway">
    <text evidence="1">Cell wall biogenesis; cell wall polysaccharide biosynthesis.</text>
</comment>
<dbReference type="Pfam" id="PF00535">
    <property type="entry name" value="Glycos_transf_2"/>
    <property type="match status" value="1"/>
</dbReference>
<sequence length="312" mass="33731">MAALPRVVAVVVTYQPDVTLTAPLLLALAGQCEQVLVVDNGSEPARRERLRAACAAAGAELVELGRNEGIARAQNIGIERALDAGADAVLLSDQDSLPAPDMVERLLDGLDRATARGRAVAAVGPVSTDTRSATEQMVYVSRTWGPRRARPEESRDGLVEAAFLIASGCLVTAAALRDVGPMNEEWFIDHVDLEWGLRARRAGYALLAVTEARLDHELGDRLAKIPGRAQEVHVHSPVRTYFISRNTVLLVRSGLMGWRWSVGYVVWLMKYVAFNVVVPAGRLRRAALMARGLRDGLLGRTGPLPHGAVGRQ</sequence>
<dbReference type="InterPro" id="IPR001173">
    <property type="entry name" value="Glyco_trans_2-like"/>
</dbReference>
<dbReference type="Proteomes" id="UP001499841">
    <property type="component" value="Unassembled WGS sequence"/>
</dbReference>
<dbReference type="Gene3D" id="3.90.550.10">
    <property type="entry name" value="Spore Coat Polysaccharide Biosynthesis Protein SpsA, Chain A"/>
    <property type="match status" value="1"/>
</dbReference>
<organism evidence="6 7">
    <name type="scientific">Georgenia daeguensis</name>
    <dbReference type="NCBI Taxonomy" id="908355"/>
    <lineage>
        <taxon>Bacteria</taxon>
        <taxon>Bacillati</taxon>
        <taxon>Actinomycetota</taxon>
        <taxon>Actinomycetes</taxon>
        <taxon>Micrococcales</taxon>
        <taxon>Bogoriellaceae</taxon>
        <taxon>Georgenia</taxon>
    </lineage>
</organism>
<dbReference type="NCBIfam" id="TIGR01556">
    <property type="entry name" value="rhamnosyltran"/>
    <property type="match status" value="1"/>
</dbReference>
<evidence type="ECO:0000256" key="1">
    <source>
        <dbReference type="ARBA" id="ARBA00004776"/>
    </source>
</evidence>
<comment type="similarity">
    <text evidence="2">Belongs to the glycosyltransferase 2 family.</text>
</comment>
<dbReference type="PANTHER" id="PTHR43179:SF12">
    <property type="entry name" value="GALACTOFURANOSYLTRANSFERASE GLFT2"/>
    <property type="match status" value="1"/>
</dbReference>
<evidence type="ECO:0000313" key="6">
    <source>
        <dbReference type="EMBL" id="GAA3511968.1"/>
    </source>
</evidence>
<evidence type="ECO:0000256" key="2">
    <source>
        <dbReference type="ARBA" id="ARBA00006739"/>
    </source>
</evidence>
<proteinExistence type="inferred from homology"/>
<gene>
    <name evidence="6" type="ORF">GCM10022262_40090</name>
</gene>
<keyword evidence="7" id="KW-1185">Reference proteome</keyword>
<evidence type="ECO:0000313" key="7">
    <source>
        <dbReference type="Proteomes" id="UP001499841"/>
    </source>
</evidence>
<keyword evidence="3" id="KW-0328">Glycosyltransferase</keyword>
<dbReference type="InterPro" id="IPR029044">
    <property type="entry name" value="Nucleotide-diphossugar_trans"/>
</dbReference>
<evidence type="ECO:0000256" key="3">
    <source>
        <dbReference type="ARBA" id="ARBA00022676"/>
    </source>
</evidence>
<evidence type="ECO:0000259" key="5">
    <source>
        <dbReference type="Pfam" id="PF00535"/>
    </source>
</evidence>
<dbReference type="SUPFAM" id="SSF53448">
    <property type="entry name" value="Nucleotide-diphospho-sugar transferases"/>
    <property type="match status" value="1"/>
</dbReference>
<protein>
    <submittedName>
        <fullName evidence="6">Rhamnosyltransferase</fullName>
    </submittedName>
</protein>
<reference evidence="7" key="1">
    <citation type="journal article" date="2019" name="Int. J. Syst. Evol. Microbiol.">
        <title>The Global Catalogue of Microorganisms (GCM) 10K type strain sequencing project: providing services to taxonomists for standard genome sequencing and annotation.</title>
        <authorList>
            <consortium name="The Broad Institute Genomics Platform"/>
            <consortium name="The Broad Institute Genome Sequencing Center for Infectious Disease"/>
            <person name="Wu L."/>
            <person name="Ma J."/>
        </authorList>
    </citation>
    <scope>NUCLEOTIDE SEQUENCE [LARGE SCALE GENOMIC DNA]</scope>
    <source>
        <strain evidence="7">JCM 17459</strain>
    </source>
</reference>
<keyword evidence="4" id="KW-0808">Transferase</keyword>
<dbReference type="EMBL" id="BAABBA010000035">
    <property type="protein sequence ID" value="GAA3511968.1"/>
    <property type="molecule type" value="Genomic_DNA"/>
</dbReference>
<dbReference type="PANTHER" id="PTHR43179">
    <property type="entry name" value="RHAMNOSYLTRANSFERASE WBBL"/>
    <property type="match status" value="1"/>
</dbReference>
<dbReference type="RefSeq" id="WP_345045210.1">
    <property type="nucleotide sequence ID" value="NZ_BAABBA010000035.1"/>
</dbReference>